<dbReference type="AlphaFoldDB" id="A0A1Y6K572"/>
<accession>A0A1Y6K572</accession>
<reference evidence="3" key="1">
    <citation type="submission" date="2017-05" db="EMBL/GenBank/DDBJ databases">
        <authorList>
            <person name="Kirkegaard R."/>
            <person name="Mcilroy J S."/>
        </authorList>
    </citation>
    <scope>NUCLEOTIDE SEQUENCE [LARGE SCALE GENOMIC DNA]</scope>
</reference>
<evidence type="ECO:0000313" key="2">
    <source>
        <dbReference type="EMBL" id="SMX53180.1"/>
    </source>
</evidence>
<dbReference type="InterPro" id="IPR038765">
    <property type="entry name" value="Papain-like_cys_pep_sf"/>
</dbReference>
<protein>
    <recommendedName>
        <fullName evidence="1">Transglutaminase-like domain-containing protein</fullName>
    </recommendedName>
</protein>
<dbReference type="InterPro" id="IPR002931">
    <property type="entry name" value="Transglutaminase-like"/>
</dbReference>
<dbReference type="KEGG" id="abat:CFX1CAM_0114"/>
<dbReference type="Proteomes" id="UP000195514">
    <property type="component" value="Chromosome I"/>
</dbReference>
<evidence type="ECO:0000313" key="3">
    <source>
        <dbReference type="Proteomes" id="UP000195514"/>
    </source>
</evidence>
<proteinExistence type="predicted"/>
<organism evidence="2 3">
    <name type="scientific">Candidatus Brevifilum fermentans</name>
    <dbReference type="NCBI Taxonomy" id="1986204"/>
    <lineage>
        <taxon>Bacteria</taxon>
        <taxon>Bacillati</taxon>
        <taxon>Chloroflexota</taxon>
        <taxon>Anaerolineae</taxon>
        <taxon>Anaerolineales</taxon>
        <taxon>Anaerolineaceae</taxon>
        <taxon>Candidatus Brevifilum</taxon>
    </lineage>
</organism>
<evidence type="ECO:0000259" key="1">
    <source>
        <dbReference type="Pfam" id="PF01841"/>
    </source>
</evidence>
<dbReference type="SUPFAM" id="SSF54001">
    <property type="entry name" value="Cysteine proteinases"/>
    <property type="match status" value="1"/>
</dbReference>
<dbReference type="Gene3D" id="3.10.620.30">
    <property type="match status" value="1"/>
</dbReference>
<sequence length="409" mass="46702">MMSTLYYSEQGFVSPNNCEEINYFRRAFKSIILPETNTPAELFILARPHDMGVPPLKILVNGQLTLEIKPEGNEPAFRWYKVTIPESDLLAGRNSFQIWSDGSGMNAWTIAFDQSIDGSQESYLSLDAGSTKTWRNKGRTNQQAGEYVLRIRIDEGQDPEPPRFAWEPPDHPRLAYLRNLIPEEIKSSDSLMTKVHQLSTWVASSFEYRSSALASLYTPWDAETILAWGKTQKGQNGQLPIVMCVHYAIVYITACQSLGIKSRPAVFTEDLGGFNGHFAAETWIPNLNKWIFVDPNLDAIFYQNDEPMTVSALKSYEDWKPFVRFGKGFDYQKKNPAIEEFMNIYLNGRFAKKRAIWSRADFLAHPELTPPGHGSLAYCETDLIWQNDASLAMFPYHVDQSYFDQPSRE</sequence>
<keyword evidence="3" id="KW-1185">Reference proteome</keyword>
<dbReference type="Pfam" id="PF01841">
    <property type="entry name" value="Transglut_core"/>
    <property type="match status" value="1"/>
</dbReference>
<name>A0A1Y6K572_9CHLR</name>
<dbReference type="EMBL" id="LT859958">
    <property type="protein sequence ID" value="SMX53180.1"/>
    <property type="molecule type" value="Genomic_DNA"/>
</dbReference>
<feature type="domain" description="Transglutaminase-like" evidence="1">
    <location>
        <begin position="188"/>
        <end position="295"/>
    </location>
</feature>
<gene>
    <name evidence="2" type="ORF">CFX1CAM_0114</name>
</gene>